<dbReference type="Pfam" id="PF01979">
    <property type="entry name" value="Amidohydro_1"/>
    <property type="match status" value="2"/>
</dbReference>
<evidence type="ECO:0000256" key="5">
    <source>
        <dbReference type="ARBA" id="ARBA00022833"/>
    </source>
</evidence>
<dbReference type="Proteomes" id="UP000772434">
    <property type="component" value="Unassembled WGS sequence"/>
</dbReference>
<evidence type="ECO:0000256" key="7">
    <source>
        <dbReference type="ARBA" id="ARBA00056079"/>
    </source>
</evidence>
<dbReference type="SUPFAM" id="SSF51556">
    <property type="entry name" value="Metallo-dependent hydrolases"/>
    <property type="match status" value="1"/>
</dbReference>
<dbReference type="GO" id="GO:0006147">
    <property type="term" value="P:guanine catabolic process"/>
    <property type="evidence" value="ECO:0007669"/>
    <property type="project" value="UniProtKB-UniRule"/>
</dbReference>
<evidence type="ECO:0000256" key="6">
    <source>
        <dbReference type="ARBA" id="ARBA00051148"/>
    </source>
</evidence>
<dbReference type="GO" id="GO:0008892">
    <property type="term" value="F:guanine deaminase activity"/>
    <property type="evidence" value="ECO:0007669"/>
    <property type="project" value="UniProtKB-UniRule"/>
</dbReference>
<dbReference type="InterPro" id="IPR011059">
    <property type="entry name" value="Metal-dep_hydrolase_composite"/>
</dbReference>
<name>A0A9P5U8C0_9AGAR</name>
<dbReference type="PANTHER" id="PTHR11271">
    <property type="entry name" value="GUANINE DEAMINASE"/>
    <property type="match status" value="1"/>
</dbReference>
<keyword evidence="3 8" id="KW-0479">Metal-binding</keyword>
<dbReference type="AlphaFoldDB" id="A0A9P5U8C0"/>
<comment type="function">
    <text evidence="7 8">Catalyzes the hydrolytic deamination of guanine, producing xanthine and ammonia.</text>
</comment>
<evidence type="ECO:0000256" key="2">
    <source>
        <dbReference type="ARBA" id="ARBA00006745"/>
    </source>
</evidence>
<dbReference type="SUPFAM" id="SSF51338">
    <property type="entry name" value="Composite domain of metallo-dependent hydrolases"/>
    <property type="match status" value="1"/>
</dbReference>
<protein>
    <recommendedName>
        <fullName evidence="8">Guanine deaminase</fullName>
        <shortName evidence="8">Guanase</shortName>
        <ecNumber evidence="8">3.5.4.3</ecNumber>
    </recommendedName>
    <alternativeName>
        <fullName evidence="8">Guanine aminohydrolase</fullName>
    </alternativeName>
</protein>
<comment type="caution">
    <text evidence="10">The sequence shown here is derived from an EMBL/GenBank/DDBJ whole genome shotgun (WGS) entry which is preliminary data.</text>
</comment>
<proteinExistence type="inferred from homology"/>
<keyword evidence="5 8" id="KW-0862">Zinc</keyword>
<evidence type="ECO:0000259" key="9">
    <source>
        <dbReference type="Pfam" id="PF01979"/>
    </source>
</evidence>
<dbReference type="EMBL" id="JADNRY010000046">
    <property type="protein sequence ID" value="KAF9069871.1"/>
    <property type="molecule type" value="Genomic_DNA"/>
</dbReference>
<comment type="similarity">
    <text evidence="2 8">Belongs to the metallo-dependent hydrolases superfamily. ATZ/TRZ family.</text>
</comment>
<keyword evidence="11" id="KW-1185">Reference proteome</keyword>
<dbReference type="InterPro" id="IPR032466">
    <property type="entry name" value="Metal_Hydrolase"/>
</dbReference>
<dbReference type="NCBIfam" id="TIGR02967">
    <property type="entry name" value="guan_deamin"/>
    <property type="match status" value="1"/>
</dbReference>
<evidence type="ECO:0000313" key="11">
    <source>
        <dbReference type="Proteomes" id="UP000772434"/>
    </source>
</evidence>
<dbReference type="Gene3D" id="2.30.40.10">
    <property type="entry name" value="Urease, subunit C, domain 1"/>
    <property type="match status" value="1"/>
</dbReference>
<evidence type="ECO:0000256" key="1">
    <source>
        <dbReference type="ARBA" id="ARBA00004984"/>
    </source>
</evidence>
<dbReference type="EC" id="3.5.4.3" evidence="8"/>
<keyword evidence="4 8" id="KW-0378">Hydrolase</keyword>
<dbReference type="InterPro" id="IPR014311">
    <property type="entry name" value="Guanine_deaminase"/>
</dbReference>
<evidence type="ECO:0000256" key="4">
    <source>
        <dbReference type="ARBA" id="ARBA00022801"/>
    </source>
</evidence>
<comment type="catalytic activity">
    <reaction evidence="6 8">
        <text>guanine + H2O + H(+) = xanthine + NH4(+)</text>
        <dbReference type="Rhea" id="RHEA:14665"/>
        <dbReference type="ChEBI" id="CHEBI:15377"/>
        <dbReference type="ChEBI" id="CHEBI:15378"/>
        <dbReference type="ChEBI" id="CHEBI:16235"/>
        <dbReference type="ChEBI" id="CHEBI:17712"/>
        <dbReference type="ChEBI" id="CHEBI:28938"/>
        <dbReference type="EC" id="3.5.4.3"/>
    </reaction>
</comment>
<feature type="domain" description="Amidohydrolase-related" evidence="9">
    <location>
        <begin position="393"/>
        <end position="477"/>
    </location>
</feature>
<organism evidence="10 11">
    <name type="scientific">Rhodocollybia butyracea</name>
    <dbReference type="NCBI Taxonomy" id="206335"/>
    <lineage>
        <taxon>Eukaryota</taxon>
        <taxon>Fungi</taxon>
        <taxon>Dikarya</taxon>
        <taxon>Basidiomycota</taxon>
        <taxon>Agaricomycotina</taxon>
        <taxon>Agaricomycetes</taxon>
        <taxon>Agaricomycetidae</taxon>
        <taxon>Agaricales</taxon>
        <taxon>Marasmiineae</taxon>
        <taxon>Omphalotaceae</taxon>
        <taxon>Rhodocollybia</taxon>
    </lineage>
</organism>
<dbReference type="PANTHER" id="PTHR11271:SF6">
    <property type="entry name" value="GUANINE DEAMINASE"/>
    <property type="match status" value="1"/>
</dbReference>
<accession>A0A9P5U8C0</accession>
<dbReference type="Gene3D" id="3.20.20.140">
    <property type="entry name" value="Metal-dependent hydrolases"/>
    <property type="match status" value="1"/>
</dbReference>
<gene>
    <name evidence="10" type="ORF">BDP27DRAFT_1324738</name>
</gene>
<dbReference type="GO" id="GO:0008270">
    <property type="term" value="F:zinc ion binding"/>
    <property type="evidence" value="ECO:0007669"/>
    <property type="project" value="UniProtKB-UniRule"/>
</dbReference>
<dbReference type="FunFam" id="3.20.20.140:FF:000022">
    <property type="entry name" value="Guanine deaminase"/>
    <property type="match status" value="1"/>
</dbReference>
<feature type="domain" description="Amidohydrolase-related" evidence="9">
    <location>
        <begin position="78"/>
        <end position="360"/>
    </location>
</feature>
<dbReference type="OrthoDB" id="194468at2759"/>
<dbReference type="GO" id="GO:0005829">
    <property type="term" value="C:cytosol"/>
    <property type="evidence" value="ECO:0007669"/>
    <property type="project" value="TreeGrafter"/>
</dbReference>
<evidence type="ECO:0000256" key="8">
    <source>
        <dbReference type="RuleBase" id="RU366009"/>
    </source>
</evidence>
<comment type="pathway">
    <text evidence="1 8">Purine metabolism; guanine degradation; xanthine from guanine: step 1/1.</text>
</comment>
<evidence type="ECO:0000256" key="3">
    <source>
        <dbReference type="ARBA" id="ARBA00022723"/>
    </source>
</evidence>
<dbReference type="InterPro" id="IPR051607">
    <property type="entry name" value="Metallo-dep_hydrolases"/>
</dbReference>
<dbReference type="InterPro" id="IPR006680">
    <property type="entry name" value="Amidohydro-rel"/>
</dbReference>
<sequence length="488" mass="53531">MAKYTIKTIFHGPLINPTSLLSFDTIPKCLVGVNSDGNIAWIERDVSDGQVKEAMDRKGHLHSDGLEVEVIELKEGQFIMPGFIDTHTHAPQVPNIGTGYRYELLEWLEKYTFPLEAQFADVEYAKKVYPEIVKRFIQCGTTTCCYYSTIHLASSKVLADIVHSVGQRALIGKCNMDRHCPEYYREESAQRSVEDTRAFIKYVEPLPLVYPVVTPRFAISCSRELLAGLGELANAASTSPLHIQTHISENPSEVAWAGELFPECKNYASIYDKYHLLRRGTILAHGVWLDEDEVALIQERGSGISHCPTSNFNLKSGVAPVGRYLDCGVKVGLGTDVSGGFSPSMLVTMRNASIASTVVALGHQHGRLNCATSGSTSTYDHGSNSGFSGSPLALATLFFLATLGGAQVCALEDRIGSLDVGKAWDALIVDLQEGSNPALWSQESEEEERNNLAHQLERFIFCGDDRNVYGVWVQGRLIGGTSFVEGSK</sequence>
<comment type="cofactor">
    <cofactor evidence="8">
        <name>Zn(2+)</name>
        <dbReference type="ChEBI" id="CHEBI:29105"/>
    </cofactor>
    <text evidence="8">Binds 1 zinc ion per subunit.</text>
</comment>
<reference evidence="10" key="1">
    <citation type="submission" date="2020-11" db="EMBL/GenBank/DDBJ databases">
        <authorList>
            <consortium name="DOE Joint Genome Institute"/>
            <person name="Ahrendt S."/>
            <person name="Riley R."/>
            <person name="Andreopoulos W."/>
            <person name="Labutti K."/>
            <person name="Pangilinan J."/>
            <person name="Ruiz-Duenas F.J."/>
            <person name="Barrasa J.M."/>
            <person name="Sanchez-Garcia M."/>
            <person name="Camarero S."/>
            <person name="Miyauchi S."/>
            <person name="Serrano A."/>
            <person name="Linde D."/>
            <person name="Babiker R."/>
            <person name="Drula E."/>
            <person name="Ayuso-Fernandez I."/>
            <person name="Pacheco R."/>
            <person name="Padilla G."/>
            <person name="Ferreira P."/>
            <person name="Barriuso J."/>
            <person name="Kellner H."/>
            <person name="Castanera R."/>
            <person name="Alfaro M."/>
            <person name="Ramirez L."/>
            <person name="Pisabarro A.G."/>
            <person name="Kuo A."/>
            <person name="Tritt A."/>
            <person name="Lipzen A."/>
            <person name="He G."/>
            <person name="Yan M."/>
            <person name="Ng V."/>
            <person name="Cullen D."/>
            <person name="Martin F."/>
            <person name="Rosso M.-N."/>
            <person name="Henrissat B."/>
            <person name="Hibbett D."/>
            <person name="Martinez A.T."/>
            <person name="Grigoriev I.V."/>
        </authorList>
    </citation>
    <scope>NUCLEOTIDE SEQUENCE</scope>
    <source>
        <strain evidence="10">AH 40177</strain>
    </source>
</reference>
<evidence type="ECO:0000313" key="10">
    <source>
        <dbReference type="EMBL" id="KAF9069871.1"/>
    </source>
</evidence>